<evidence type="ECO:0000256" key="4">
    <source>
        <dbReference type="ARBA" id="ARBA00022792"/>
    </source>
</evidence>
<comment type="function">
    <text evidence="8">Essential core component of the TIM22 complex, a complex that mediates the import and insertion of multi-pass transmembrane proteins into the mitochondrial inner membrane. In the TIM22 complex, it constitutes the voltage-activated and signal-gated channel. Forms a twin-pore translocase that uses the membrane potential as external driving force in 2 voltage-dependent steps.</text>
</comment>
<keyword evidence="8" id="KW-0811">Translocation</keyword>
<evidence type="ECO:0000256" key="3">
    <source>
        <dbReference type="ARBA" id="ARBA00022692"/>
    </source>
</evidence>
<comment type="subunit">
    <text evidence="8">Component of the TIM22 complex.</text>
</comment>
<dbReference type="GO" id="GO:0042721">
    <property type="term" value="C:TIM22 mitochondrial import inner membrane insertion complex"/>
    <property type="evidence" value="ECO:0007669"/>
    <property type="project" value="UniProtKB-UniRule"/>
</dbReference>
<dbReference type="GO" id="GO:0030943">
    <property type="term" value="F:mitochondrion targeting sequence binding"/>
    <property type="evidence" value="ECO:0007669"/>
    <property type="project" value="TreeGrafter"/>
</dbReference>
<dbReference type="PANTHER" id="PTHR14110:SF0">
    <property type="entry name" value="MITOCHONDRIAL IMPORT INNER MEMBRANE TRANSLOCASE SUBUNIT TIM22"/>
    <property type="match status" value="1"/>
</dbReference>
<comment type="subcellular location">
    <subcellularLocation>
        <location evidence="1 8">Mitochondrion inner membrane</location>
        <topology evidence="1 8">Multi-pass membrane protein</topology>
    </subcellularLocation>
</comment>
<protein>
    <recommendedName>
        <fullName evidence="8">Mitochondrial import inner membrane translocase subunit TIM22</fullName>
    </recommendedName>
</protein>
<gene>
    <name evidence="9" type="ORF">HTEP1355_LOCUS2335</name>
</gene>
<dbReference type="GO" id="GO:0045039">
    <property type="term" value="P:protein insertion into mitochondrial inner membrane"/>
    <property type="evidence" value="ECO:0007669"/>
    <property type="project" value="UniProtKB-UniRule"/>
</dbReference>
<dbReference type="InterPro" id="IPR039175">
    <property type="entry name" value="TIM22"/>
</dbReference>
<dbReference type="GO" id="GO:0008320">
    <property type="term" value="F:protein transmembrane transporter activity"/>
    <property type="evidence" value="ECO:0007669"/>
    <property type="project" value="UniProtKB-UniRule"/>
</dbReference>
<evidence type="ECO:0000256" key="2">
    <source>
        <dbReference type="ARBA" id="ARBA00008444"/>
    </source>
</evidence>
<name>A0A7S0VA57_9CRYP</name>
<dbReference type="AlphaFoldDB" id="A0A7S0VA57"/>
<evidence type="ECO:0000313" key="9">
    <source>
        <dbReference type="EMBL" id="CAD8781302.1"/>
    </source>
</evidence>
<dbReference type="Pfam" id="PF02466">
    <property type="entry name" value="Tim17"/>
    <property type="match status" value="1"/>
</dbReference>
<keyword evidence="6 8" id="KW-0496">Mitochondrion</keyword>
<keyword evidence="8" id="KW-0653">Protein transport</keyword>
<keyword evidence="3" id="KW-0812">Transmembrane</keyword>
<dbReference type="PANTHER" id="PTHR14110">
    <property type="entry name" value="MITOCHONDRIAL IMPORT INNER MEMBRANE TRANSLOCASE SUBUNIT TIM22"/>
    <property type="match status" value="1"/>
</dbReference>
<dbReference type="EMBL" id="HBFN01003901">
    <property type="protein sequence ID" value="CAD8781302.1"/>
    <property type="molecule type" value="Transcribed_RNA"/>
</dbReference>
<evidence type="ECO:0000256" key="7">
    <source>
        <dbReference type="ARBA" id="ARBA00023136"/>
    </source>
</evidence>
<keyword evidence="7" id="KW-0472">Membrane</keyword>
<evidence type="ECO:0000256" key="8">
    <source>
        <dbReference type="RuleBase" id="RU367038"/>
    </source>
</evidence>
<accession>A0A7S0VA57</accession>
<keyword evidence="5" id="KW-1133">Transmembrane helix</keyword>
<proteinExistence type="inferred from homology"/>
<comment type="similarity">
    <text evidence="2 8">Belongs to the Tim17/Tim22/Tim23 family.</text>
</comment>
<keyword evidence="8" id="KW-0813">Transport</keyword>
<sequence>MMLGAFLAPFDTLGGLKVAENATAKETAMATLRQTAGKSTSMGRTFAVIGAVYAGSECVIEKYRAKTDMRNSAYAGCLTGGILARSGGPLAMTAGCAGFAAWSTAIESFMHSSAGEGVMGGHK</sequence>
<evidence type="ECO:0000256" key="6">
    <source>
        <dbReference type="ARBA" id="ARBA00023128"/>
    </source>
</evidence>
<evidence type="ECO:0000256" key="5">
    <source>
        <dbReference type="ARBA" id="ARBA00022989"/>
    </source>
</evidence>
<reference evidence="9" key="1">
    <citation type="submission" date="2021-01" db="EMBL/GenBank/DDBJ databases">
        <authorList>
            <person name="Corre E."/>
            <person name="Pelletier E."/>
            <person name="Niang G."/>
            <person name="Scheremetjew M."/>
            <person name="Finn R."/>
            <person name="Kale V."/>
            <person name="Holt S."/>
            <person name="Cochrane G."/>
            <person name="Meng A."/>
            <person name="Brown T."/>
            <person name="Cohen L."/>
        </authorList>
    </citation>
    <scope>NUCLEOTIDE SEQUENCE</scope>
    <source>
        <strain evidence="9">CCMP443</strain>
    </source>
</reference>
<evidence type="ECO:0000256" key="1">
    <source>
        <dbReference type="ARBA" id="ARBA00004448"/>
    </source>
</evidence>
<organism evidence="9">
    <name type="scientific">Hemiselmis tepida</name>
    <dbReference type="NCBI Taxonomy" id="464990"/>
    <lineage>
        <taxon>Eukaryota</taxon>
        <taxon>Cryptophyceae</taxon>
        <taxon>Cryptomonadales</taxon>
        <taxon>Hemiselmidaceae</taxon>
        <taxon>Hemiselmis</taxon>
    </lineage>
</organism>
<keyword evidence="4 8" id="KW-0999">Mitochondrion inner membrane</keyword>